<dbReference type="PANTHER" id="PTHR33164:SF5">
    <property type="entry name" value="ORGANIC HYDROPEROXIDE RESISTANCE TRANSCRIPTIONAL REGULATOR"/>
    <property type="match status" value="1"/>
</dbReference>
<evidence type="ECO:0000256" key="3">
    <source>
        <dbReference type="ARBA" id="ARBA00023015"/>
    </source>
</evidence>
<evidence type="ECO:0000259" key="6">
    <source>
        <dbReference type="PROSITE" id="PS50995"/>
    </source>
</evidence>
<dbReference type="InterPro" id="IPR000835">
    <property type="entry name" value="HTH_MarR-typ"/>
</dbReference>
<dbReference type="PRINTS" id="PR00598">
    <property type="entry name" value="HTHMARR"/>
</dbReference>
<reference evidence="7" key="1">
    <citation type="submission" date="2020-05" db="EMBL/GenBank/DDBJ databases">
        <authorList>
            <person name="Chiriac C."/>
            <person name="Salcher M."/>
            <person name="Ghai R."/>
            <person name="Kavagutti S V."/>
        </authorList>
    </citation>
    <scope>NUCLEOTIDE SEQUENCE</scope>
</reference>
<comment type="subcellular location">
    <subcellularLocation>
        <location evidence="1">Cytoplasm</location>
    </subcellularLocation>
</comment>
<dbReference type="GO" id="GO:0006950">
    <property type="term" value="P:response to stress"/>
    <property type="evidence" value="ECO:0007669"/>
    <property type="project" value="TreeGrafter"/>
</dbReference>
<accession>A0A6J7KXH4</accession>
<evidence type="ECO:0000313" key="8">
    <source>
        <dbReference type="EMBL" id="CAB5039198.1"/>
    </source>
</evidence>
<dbReference type="InterPro" id="IPR036390">
    <property type="entry name" value="WH_DNA-bd_sf"/>
</dbReference>
<evidence type="ECO:0000256" key="2">
    <source>
        <dbReference type="ARBA" id="ARBA00022490"/>
    </source>
</evidence>
<evidence type="ECO:0000256" key="5">
    <source>
        <dbReference type="ARBA" id="ARBA00023163"/>
    </source>
</evidence>
<dbReference type="PANTHER" id="PTHR33164">
    <property type="entry name" value="TRANSCRIPTIONAL REGULATOR, MARR FAMILY"/>
    <property type="match status" value="1"/>
</dbReference>
<protein>
    <submittedName>
        <fullName evidence="7">Unannotated protein</fullName>
    </submittedName>
</protein>
<dbReference type="GO" id="GO:0003677">
    <property type="term" value="F:DNA binding"/>
    <property type="evidence" value="ECO:0007669"/>
    <property type="project" value="UniProtKB-KW"/>
</dbReference>
<keyword evidence="4" id="KW-0238">DNA-binding</keyword>
<proteinExistence type="predicted"/>
<dbReference type="SMART" id="SM00347">
    <property type="entry name" value="HTH_MARR"/>
    <property type="match status" value="1"/>
</dbReference>
<dbReference type="PROSITE" id="PS50995">
    <property type="entry name" value="HTH_MARR_2"/>
    <property type="match status" value="1"/>
</dbReference>
<dbReference type="Pfam" id="PF01047">
    <property type="entry name" value="MarR"/>
    <property type="match status" value="1"/>
</dbReference>
<evidence type="ECO:0000313" key="7">
    <source>
        <dbReference type="EMBL" id="CAB4960370.1"/>
    </source>
</evidence>
<dbReference type="GO" id="GO:0005737">
    <property type="term" value="C:cytoplasm"/>
    <property type="evidence" value="ECO:0007669"/>
    <property type="project" value="UniProtKB-SubCell"/>
</dbReference>
<sequence length="152" mass="16784">MGKDSTPTLESQLCFALYAASRAVARNYGPILDPLGITYPQYLTMLALWESPDAVTVSALGQRLRLDSGTLTPLLKRLEAAGLVTRDRDDGDQRRVFIRVTDAGLALRVEARNVQHQILERYATNVDTLATIKDQLLSIVELMDQTQAASTH</sequence>
<gene>
    <name evidence="7" type="ORF">UFOPK3752_02237</name>
    <name evidence="8" type="ORF">UFOPK4150_02138</name>
</gene>
<dbReference type="Gene3D" id="1.10.10.10">
    <property type="entry name" value="Winged helix-like DNA-binding domain superfamily/Winged helix DNA-binding domain"/>
    <property type="match status" value="1"/>
</dbReference>
<dbReference type="InterPro" id="IPR039422">
    <property type="entry name" value="MarR/SlyA-like"/>
</dbReference>
<dbReference type="SUPFAM" id="SSF46785">
    <property type="entry name" value="Winged helix' DNA-binding domain"/>
    <property type="match status" value="1"/>
</dbReference>
<dbReference type="InterPro" id="IPR036388">
    <property type="entry name" value="WH-like_DNA-bd_sf"/>
</dbReference>
<dbReference type="EMBL" id="CAFBND010000151">
    <property type="protein sequence ID" value="CAB4960370.1"/>
    <property type="molecule type" value="Genomic_DNA"/>
</dbReference>
<dbReference type="GO" id="GO:0003700">
    <property type="term" value="F:DNA-binding transcription factor activity"/>
    <property type="evidence" value="ECO:0007669"/>
    <property type="project" value="InterPro"/>
</dbReference>
<evidence type="ECO:0000256" key="1">
    <source>
        <dbReference type="ARBA" id="ARBA00004496"/>
    </source>
</evidence>
<keyword evidence="5" id="KW-0804">Transcription</keyword>
<organism evidence="7">
    <name type="scientific">freshwater metagenome</name>
    <dbReference type="NCBI Taxonomy" id="449393"/>
    <lineage>
        <taxon>unclassified sequences</taxon>
        <taxon>metagenomes</taxon>
        <taxon>ecological metagenomes</taxon>
    </lineage>
</organism>
<evidence type="ECO:0000256" key="4">
    <source>
        <dbReference type="ARBA" id="ARBA00023125"/>
    </source>
</evidence>
<dbReference type="EMBL" id="CAFBPU010000062">
    <property type="protein sequence ID" value="CAB5039198.1"/>
    <property type="molecule type" value="Genomic_DNA"/>
</dbReference>
<keyword evidence="2" id="KW-0963">Cytoplasm</keyword>
<dbReference type="FunFam" id="1.10.10.10:FF:000163">
    <property type="entry name" value="MarR family transcriptional regulator"/>
    <property type="match status" value="1"/>
</dbReference>
<dbReference type="AlphaFoldDB" id="A0A6J7KXH4"/>
<keyword evidence="3" id="KW-0805">Transcription regulation</keyword>
<name>A0A6J7KXH4_9ZZZZ</name>
<feature type="domain" description="HTH marR-type" evidence="6">
    <location>
        <begin position="10"/>
        <end position="148"/>
    </location>
</feature>